<proteinExistence type="predicted"/>
<dbReference type="EMBL" id="HBIH01032954">
    <property type="protein sequence ID" value="CAE0332554.1"/>
    <property type="molecule type" value="Transcribed_RNA"/>
</dbReference>
<reference evidence="3" key="1">
    <citation type="submission" date="2021-01" db="EMBL/GenBank/DDBJ databases">
        <authorList>
            <person name="Corre E."/>
            <person name="Pelletier E."/>
            <person name="Niang G."/>
            <person name="Scheremetjew M."/>
            <person name="Finn R."/>
            <person name="Kale V."/>
            <person name="Holt S."/>
            <person name="Cochrane G."/>
            <person name="Meng A."/>
            <person name="Brown T."/>
            <person name="Cohen L."/>
        </authorList>
    </citation>
    <scope>NUCLEOTIDE SEQUENCE</scope>
    <source>
        <strain evidence="3">S3</strain>
    </source>
</reference>
<organism evidence="3">
    <name type="scientific">Strombidium inclinatum</name>
    <dbReference type="NCBI Taxonomy" id="197538"/>
    <lineage>
        <taxon>Eukaryota</taxon>
        <taxon>Sar</taxon>
        <taxon>Alveolata</taxon>
        <taxon>Ciliophora</taxon>
        <taxon>Intramacronucleata</taxon>
        <taxon>Spirotrichea</taxon>
        <taxon>Oligotrichia</taxon>
        <taxon>Strombidiidae</taxon>
        <taxon>Strombidium</taxon>
    </lineage>
</organism>
<feature type="transmembrane region" description="Helical" evidence="1">
    <location>
        <begin position="86"/>
        <end position="105"/>
    </location>
</feature>
<feature type="signal peptide" evidence="2">
    <location>
        <begin position="1"/>
        <end position="16"/>
    </location>
</feature>
<evidence type="ECO:0000256" key="1">
    <source>
        <dbReference type="SAM" id="Phobius"/>
    </source>
</evidence>
<evidence type="ECO:0000313" key="3">
    <source>
        <dbReference type="EMBL" id="CAE0332554.1"/>
    </source>
</evidence>
<keyword evidence="1" id="KW-0812">Transmembrane</keyword>
<protein>
    <submittedName>
        <fullName evidence="3">Uncharacterized protein</fullName>
    </submittedName>
</protein>
<gene>
    <name evidence="3" type="ORF">SINC0208_LOCUS13191</name>
</gene>
<evidence type="ECO:0000256" key="2">
    <source>
        <dbReference type="SAM" id="SignalP"/>
    </source>
</evidence>
<keyword evidence="1" id="KW-0472">Membrane</keyword>
<feature type="chain" id="PRO_5030758780" evidence="2">
    <location>
        <begin position="17"/>
        <end position="110"/>
    </location>
</feature>
<name>A0A7S3N1R3_9SPIT</name>
<dbReference type="AlphaFoldDB" id="A0A7S3N1R3"/>
<sequence length="110" mass="12016">MKIFLLLVALLSVVFAKDVDNYTCGKNAKSDATKCTGKTSCGVYSRPVGDDTYNYSNCVLNDWCGKPYPSLPDSTEVKCESSGHTLLWIIIVAVVVVLIVGFVIYKKKQG</sequence>
<keyword evidence="1" id="KW-1133">Transmembrane helix</keyword>
<accession>A0A7S3N1R3</accession>
<keyword evidence="2" id="KW-0732">Signal</keyword>